<name>A0A0V0QGM0_PSEPJ</name>
<dbReference type="AlphaFoldDB" id="A0A0V0QGM0"/>
<accession>A0A0V0QGM0</accession>
<protein>
    <submittedName>
        <fullName evidence="1">Uncharacterized protein</fullName>
    </submittedName>
</protein>
<sequence>MRRNHSTQNFREKNKLIDSRSIKQIQNSIMEDIIDLQQSQNKVDGTFVTIQRNTNNKKIVTSDSLKQQYLAKLTPHPLEGFKVGKQRFKSELYSQRENLDKQQQLTQKALTYDGDDMYQFEKQLISLKQQAKKFRYQLQSDREQNIKRRNKQAFIEYQQDQQQKDEFLKNLQKYL</sequence>
<dbReference type="InParanoid" id="A0A0V0QGM0"/>
<gene>
    <name evidence="1" type="ORF">PPERSA_05823</name>
</gene>
<evidence type="ECO:0000313" key="2">
    <source>
        <dbReference type="Proteomes" id="UP000054937"/>
    </source>
</evidence>
<comment type="caution">
    <text evidence="1">The sequence shown here is derived from an EMBL/GenBank/DDBJ whole genome shotgun (WGS) entry which is preliminary data.</text>
</comment>
<organism evidence="1 2">
    <name type="scientific">Pseudocohnilembus persalinus</name>
    <name type="common">Ciliate</name>
    <dbReference type="NCBI Taxonomy" id="266149"/>
    <lineage>
        <taxon>Eukaryota</taxon>
        <taxon>Sar</taxon>
        <taxon>Alveolata</taxon>
        <taxon>Ciliophora</taxon>
        <taxon>Intramacronucleata</taxon>
        <taxon>Oligohymenophorea</taxon>
        <taxon>Scuticociliatia</taxon>
        <taxon>Philasterida</taxon>
        <taxon>Pseudocohnilembidae</taxon>
        <taxon>Pseudocohnilembus</taxon>
    </lineage>
</organism>
<dbReference type="EMBL" id="LDAU01000173">
    <property type="protein sequence ID" value="KRX01237.1"/>
    <property type="molecule type" value="Genomic_DNA"/>
</dbReference>
<reference evidence="1 2" key="1">
    <citation type="journal article" date="2015" name="Sci. Rep.">
        <title>Genome of the facultative scuticociliatosis pathogen Pseudocohnilembus persalinus provides insight into its virulence through horizontal gene transfer.</title>
        <authorList>
            <person name="Xiong J."/>
            <person name="Wang G."/>
            <person name="Cheng J."/>
            <person name="Tian M."/>
            <person name="Pan X."/>
            <person name="Warren A."/>
            <person name="Jiang C."/>
            <person name="Yuan D."/>
            <person name="Miao W."/>
        </authorList>
    </citation>
    <scope>NUCLEOTIDE SEQUENCE [LARGE SCALE GENOMIC DNA]</scope>
    <source>
        <strain evidence="1">36N120E</strain>
    </source>
</reference>
<proteinExistence type="predicted"/>
<evidence type="ECO:0000313" key="1">
    <source>
        <dbReference type="EMBL" id="KRX01237.1"/>
    </source>
</evidence>
<keyword evidence="2" id="KW-1185">Reference proteome</keyword>
<dbReference type="Proteomes" id="UP000054937">
    <property type="component" value="Unassembled WGS sequence"/>
</dbReference>